<dbReference type="WBParaSite" id="HCON_00136220-00001">
    <property type="protein sequence ID" value="HCON_00136220-00001"/>
    <property type="gene ID" value="HCON_00136220"/>
</dbReference>
<reference evidence="3" key="1">
    <citation type="submission" date="2020-12" db="UniProtKB">
        <authorList>
            <consortium name="WormBaseParasite"/>
        </authorList>
    </citation>
    <scope>IDENTIFICATION</scope>
    <source>
        <strain evidence="3">MHco3</strain>
    </source>
</reference>
<proteinExistence type="predicted"/>
<protein>
    <submittedName>
        <fullName evidence="3">SCP domain-containing protein</fullName>
    </submittedName>
</protein>
<organism evidence="2 3">
    <name type="scientific">Haemonchus contortus</name>
    <name type="common">Barber pole worm</name>
    <dbReference type="NCBI Taxonomy" id="6289"/>
    <lineage>
        <taxon>Eukaryota</taxon>
        <taxon>Metazoa</taxon>
        <taxon>Ecdysozoa</taxon>
        <taxon>Nematoda</taxon>
        <taxon>Chromadorea</taxon>
        <taxon>Rhabditida</taxon>
        <taxon>Rhabditina</taxon>
        <taxon>Rhabditomorpha</taxon>
        <taxon>Strongyloidea</taxon>
        <taxon>Trichostrongylidae</taxon>
        <taxon>Haemonchus</taxon>
    </lineage>
</organism>
<evidence type="ECO:0000313" key="3">
    <source>
        <dbReference type="WBParaSite" id="HCON_00136220-00001"/>
    </source>
</evidence>
<name>A0A7I4YRV0_HAECO</name>
<dbReference type="AlphaFoldDB" id="A0A7I4YRV0"/>
<keyword evidence="2" id="KW-1185">Reference proteome</keyword>
<evidence type="ECO:0000256" key="1">
    <source>
        <dbReference type="SAM" id="SignalP"/>
    </source>
</evidence>
<dbReference type="Proteomes" id="UP000025227">
    <property type="component" value="Unplaced"/>
</dbReference>
<keyword evidence="1" id="KW-0732">Signal</keyword>
<evidence type="ECO:0000313" key="2">
    <source>
        <dbReference type="Proteomes" id="UP000025227"/>
    </source>
</evidence>
<accession>A0A7I4YRV0</accession>
<feature type="chain" id="PRO_5029575836" evidence="1">
    <location>
        <begin position="19"/>
        <end position="150"/>
    </location>
</feature>
<sequence>MQLHIALTMSCVLLFTQGYATEEKKCENNIPPHVKRTILEVINTKCAFSEAYKPMNESNYKCALGLKASEGKPTGERDLGLFTHFDGRSNFDFDWNNSLTQAVEKAYTASGSHLMLLCALGAKGIGCHIGLSTSKETGIHELNLRCNYEK</sequence>
<feature type="signal peptide" evidence="1">
    <location>
        <begin position="1"/>
        <end position="18"/>
    </location>
</feature>